<organism evidence="2 3">
    <name type="scientific">Strongyloides venezuelensis</name>
    <name type="common">Threadworm</name>
    <dbReference type="NCBI Taxonomy" id="75913"/>
    <lineage>
        <taxon>Eukaryota</taxon>
        <taxon>Metazoa</taxon>
        <taxon>Ecdysozoa</taxon>
        <taxon>Nematoda</taxon>
        <taxon>Chromadorea</taxon>
        <taxon>Rhabditida</taxon>
        <taxon>Tylenchina</taxon>
        <taxon>Panagrolaimomorpha</taxon>
        <taxon>Strongyloidoidea</taxon>
        <taxon>Strongyloididae</taxon>
        <taxon>Strongyloides</taxon>
    </lineage>
</organism>
<feature type="transmembrane region" description="Helical" evidence="1">
    <location>
        <begin position="42"/>
        <end position="64"/>
    </location>
</feature>
<proteinExistence type="predicted"/>
<feature type="transmembrane region" description="Helical" evidence="1">
    <location>
        <begin position="85"/>
        <end position="104"/>
    </location>
</feature>
<name>A0A0K0G3Y2_STRVS</name>
<dbReference type="Proteomes" id="UP000035680">
    <property type="component" value="Unassembled WGS sequence"/>
</dbReference>
<accession>A0A0K0G3Y2</accession>
<sequence>MEANKTVKYEDYTINPDLALNGEYVYNHTCQFIYKSESLTNVQIGVIHLIISLFLLALQFLTGWSFHKMNKSKNNNTFRIMQHQGYLATISLLSHLSTSIITILDIQHNVYFETIVGACLQCSYFGCVTLIVLVTFNRFDVMYNFDYFSKIPRDKLFICGIIICYLISLPFGIFYSIPRYRLVYCFTIYEWYCQGLNPVSYVTCDIQNKMVLVMLSIAFILHVLIFLKIICLRCYTSKKNLLTLQDMKFLIYAVLCFATVAMLELMWNEVLSFVYSSDIGSMFPPTLYIIVSGSNAIFTICFVNEIRKNVFWCFRKVKGTRVTAIS</sequence>
<keyword evidence="1" id="KW-0812">Transmembrane</keyword>
<feature type="transmembrane region" description="Helical" evidence="1">
    <location>
        <begin position="249"/>
        <end position="267"/>
    </location>
</feature>
<keyword evidence="2" id="KW-1185">Reference proteome</keyword>
<reference evidence="3" key="2">
    <citation type="submission" date="2015-08" db="UniProtKB">
        <authorList>
            <consortium name="WormBaseParasite"/>
        </authorList>
    </citation>
    <scope>IDENTIFICATION</scope>
</reference>
<reference evidence="2" key="1">
    <citation type="submission" date="2014-07" db="EMBL/GenBank/DDBJ databases">
        <authorList>
            <person name="Martin A.A"/>
            <person name="De Silva N."/>
        </authorList>
    </citation>
    <scope>NUCLEOTIDE SEQUENCE</scope>
</reference>
<evidence type="ECO:0000256" key="1">
    <source>
        <dbReference type="SAM" id="Phobius"/>
    </source>
</evidence>
<feature type="transmembrane region" description="Helical" evidence="1">
    <location>
        <begin position="110"/>
        <end position="136"/>
    </location>
</feature>
<dbReference type="AlphaFoldDB" id="A0A0K0G3Y2"/>
<feature type="transmembrane region" description="Helical" evidence="1">
    <location>
        <begin position="210"/>
        <end position="229"/>
    </location>
</feature>
<protein>
    <submittedName>
        <fullName evidence="3">7TM_GPCR_Srx domain-containing protein</fullName>
    </submittedName>
</protein>
<feature type="transmembrane region" description="Helical" evidence="1">
    <location>
        <begin position="287"/>
        <end position="306"/>
    </location>
</feature>
<dbReference type="WBParaSite" id="SVE_1944100.1">
    <property type="protein sequence ID" value="SVE_1944100.1"/>
    <property type="gene ID" value="SVE_1944100"/>
</dbReference>
<keyword evidence="1" id="KW-0472">Membrane</keyword>
<feature type="transmembrane region" description="Helical" evidence="1">
    <location>
        <begin position="156"/>
        <end position="177"/>
    </location>
</feature>
<evidence type="ECO:0000313" key="3">
    <source>
        <dbReference type="WBParaSite" id="SVE_1944100.1"/>
    </source>
</evidence>
<evidence type="ECO:0000313" key="2">
    <source>
        <dbReference type="Proteomes" id="UP000035680"/>
    </source>
</evidence>
<keyword evidence="1" id="KW-1133">Transmembrane helix</keyword>